<dbReference type="GO" id="GO:0005765">
    <property type="term" value="C:lysosomal membrane"/>
    <property type="evidence" value="ECO:0007669"/>
    <property type="project" value="UniProtKB-SubCell"/>
</dbReference>
<evidence type="ECO:0000256" key="25">
    <source>
        <dbReference type="SAM" id="Phobius"/>
    </source>
</evidence>
<accession>I7LT31</accession>
<comment type="catalytic activity">
    <reaction evidence="10">
        <text>L-alpha-aminoacyl-L-arginine(out) = L-alpha-aminoacyl-L-arginine(in)</text>
        <dbReference type="Rhea" id="RHEA:79367"/>
        <dbReference type="ChEBI" id="CHEBI:229968"/>
    </reaction>
</comment>
<dbReference type="SUPFAM" id="SSF103473">
    <property type="entry name" value="MFS general substrate transporter"/>
    <property type="match status" value="1"/>
</dbReference>
<comment type="subcellular location">
    <subcellularLocation>
        <location evidence="1">Lysosome membrane</location>
        <topology evidence="1">Multi-pass membrane protein</topology>
    </subcellularLocation>
</comment>
<comment type="catalytic activity">
    <reaction evidence="8">
        <text>L-lysyl-L-alanine(out) = L-lysyl-L-alanine(in)</text>
        <dbReference type="Rhea" id="RHEA:79399"/>
        <dbReference type="ChEBI" id="CHEBI:229954"/>
    </reaction>
</comment>
<comment type="catalytic activity">
    <reaction evidence="11">
        <text>L-alpha-aminoacyl-L-histidine(out) = L-alpha-aminoacyl-L-histidine(in)</text>
        <dbReference type="Rhea" id="RHEA:79375"/>
        <dbReference type="ChEBI" id="CHEBI:229967"/>
    </reaction>
</comment>
<comment type="similarity">
    <text evidence="2">Belongs to the major facilitator superfamily.</text>
</comment>
<evidence type="ECO:0000256" key="3">
    <source>
        <dbReference type="ARBA" id="ARBA00022448"/>
    </source>
</evidence>
<dbReference type="Proteomes" id="UP000009168">
    <property type="component" value="Unassembled WGS sequence"/>
</dbReference>
<evidence type="ECO:0000256" key="2">
    <source>
        <dbReference type="ARBA" id="ARBA00008335"/>
    </source>
</evidence>
<evidence type="ECO:0000256" key="15">
    <source>
        <dbReference type="ARBA" id="ARBA00044899"/>
    </source>
</evidence>
<evidence type="ECO:0000256" key="7">
    <source>
        <dbReference type="ARBA" id="ARBA00023228"/>
    </source>
</evidence>
<dbReference type="GeneID" id="7833927"/>
<dbReference type="Gene3D" id="1.20.1250.20">
    <property type="entry name" value="MFS general substrate transporter like domains"/>
    <property type="match status" value="2"/>
</dbReference>
<protein>
    <recommendedName>
        <fullName evidence="21">Lysosomal dipeptide transporter MFSD1</fullName>
    </recommendedName>
    <alternativeName>
        <fullName evidence="22">Major facilitator superfamily domain-containing protein 1</fullName>
    </alternativeName>
</protein>
<evidence type="ECO:0000256" key="6">
    <source>
        <dbReference type="ARBA" id="ARBA00023136"/>
    </source>
</evidence>
<dbReference type="OMA" id="SAMCAYL"/>
<evidence type="ECO:0000256" key="23">
    <source>
        <dbReference type="ARBA" id="ARBA00045709"/>
    </source>
</evidence>
<comment type="catalytic activity">
    <reaction evidence="15">
        <text>L-arginyl-L-alpha-amino acid(out) = L-arginyl-L-alpha-amino acid(in)</text>
        <dbReference type="Rhea" id="RHEA:79371"/>
        <dbReference type="ChEBI" id="CHEBI:84315"/>
    </reaction>
</comment>
<dbReference type="STRING" id="312017.I7LT31"/>
<keyword evidence="7" id="KW-0458">Lysosome</keyword>
<evidence type="ECO:0000256" key="16">
    <source>
        <dbReference type="ARBA" id="ARBA00044900"/>
    </source>
</evidence>
<comment type="catalytic activity">
    <reaction evidence="13">
        <text>L-alpha-aminoacyl-L-lysine(out) = L-alpha-aminoacyl-L-lysine(in)</text>
        <dbReference type="Rhea" id="RHEA:79383"/>
        <dbReference type="ChEBI" id="CHEBI:229966"/>
    </reaction>
</comment>
<evidence type="ECO:0000256" key="18">
    <source>
        <dbReference type="ARBA" id="ARBA00044912"/>
    </source>
</evidence>
<dbReference type="KEGG" id="tet:TTHERM_00723330"/>
<comment type="catalytic activity">
    <reaction evidence="17">
        <text>L-arginyl-glycine(out) = L-arginyl-glycine(in)</text>
        <dbReference type="Rhea" id="RHEA:79391"/>
        <dbReference type="ChEBI" id="CHEBI:229955"/>
    </reaction>
</comment>
<evidence type="ECO:0000256" key="5">
    <source>
        <dbReference type="ARBA" id="ARBA00022989"/>
    </source>
</evidence>
<evidence type="ECO:0000256" key="12">
    <source>
        <dbReference type="ARBA" id="ARBA00044891"/>
    </source>
</evidence>
<evidence type="ECO:0000256" key="13">
    <source>
        <dbReference type="ARBA" id="ARBA00044893"/>
    </source>
</evidence>
<dbReference type="OrthoDB" id="424834at2759"/>
<evidence type="ECO:0000256" key="22">
    <source>
        <dbReference type="ARBA" id="ARBA00045018"/>
    </source>
</evidence>
<feature type="transmembrane region" description="Helical" evidence="25">
    <location>
        <begin position="383"/>
        <end position="402"/>
    </location>
</feature>
<comment type="catalytic activity">
    <reaction evidence="12">
        <text>L-lysyl-L-alpha-amino acid(out) = L-lysyl-L-alpha-amino acid(in)</text>
        <dbReference type="Rhea" id="RHEA:79387"/>
        <dbReference type="ChEBI" id="CHEBI:229965"/>
    </reaction>
</comment>
<comment type="catalytic activity">
    <reaction evidence="20">
        <text>L-lysyl-glycine(out) = L-lysyl-glycine(in)</text>
        <dbReference type="Rhea" id="RHEA:79407"/>
        <dbReference type="ChEBI" id="CHEBI:191202"/>
    </reaction>
</comment>
<feature type="transmembrane region" description="Helical" evidence="25">
    <location>
        <begin position="201"/>
        <end position="225"/>
    </location>
</feature>
<feature type="transmembrane region" description="Helical" evidence="25">
    <location>
        <begin position="110"/>
        <end position="131"/>
    </location>
</feature>
<dbReference type="InterPro" id="IPR052187">
    <property type="entry name" value="MFSD1"/>
</dbReference>
<evidence type="ECO:0000256" key="24">
    <source>
        <dbReference type="ARBA" id="ARBA00046376"/>
    </source>
</evidence>
<name>I7LT31_TETTS</name>
<dbReference type="eggNOG" id="KOG4686">
    <property type="taxonomic scope" value="Eukaryota"/>
</dbReference>
<evidence type="ECO:0000256" key="17">
    <source>
        <dbReference type="ARBA" id="ARBA00044903"/>
    </source>
</evidence>
<sequence length="482" mass="54036">MIKKQENVNDSTVSDLSDQDTIITPLQDSGQTHKNGFCEKKRMIMLPSTSILQFGSYFSINFQSFVKEQLMDSMHLSNNDYSLFVLIPNLPCIPLPLMIGPILDSIGARLGTLVFSFLLSVGLALCMISIFQESFVWLVIGKTIFAIANAGLGVSHGCIAGKWFTSKGLGVAFTLSSFFCKIASSSSGILFPQLYDINNNLMAPLSLGLAFCLICLVLSVVIFVVDKNAEKQQNLQLQEGQVIEKYKFKFSDLKKFGVVFWMFVIQCPLMFGAFYAFENYLQSVLIHKFMIEKTLAGELVSIPYWIAYTTPLFGFVADKFGLRIIFFVLTSLLSFVSVFILWILPTGENDVIVYISLVIFGLFLSAMCAYLYPSFPLLSEKELLSTAFALGVSSKNAGLAIFNYVSNLILGSKSEGYNNFLLFYLIIFLVSLIISCFIYFYDRKHGSILNSATPQRYVEYLAEKRNKINESCYSEEEDKLTS</sequence>
<dbReference type="PANTHER" id="PTHR23512">
    <property type="entry name" value="MAJOR FACILITATOR SUPERFAMILY DOMAIN-CONTAINING PROTEIN 1"/>
    <property type="match status" value="1"/>
</dbReference>
<dbReference type="EMBL" id="GG662432">
    <property type="protein sequence ID" value="EAR84148.2"/>
    <property type="molecule type" value="Genomic_DNA"/>
</dbReference>
<comment type="catalytic activity">
    <reaction evidence="18">
        <text>L-histidyl-L-alpha-amino acid(out) = L-histidyl-L-alpha-amino acid(in)</text>
        <dbReference type="Rhea" id="RHEA:79379"/>
        <dbReference type="ChEBI" id="CHEBI:229964"/>
    </reaction>
</comment>
<feature type="transmembrane region" description="Helical" evidence="25">
    <location>
        <begin position="256"/>
        <end position="277"/>
    </location>
</feature>
<comment type="catalytic activity">
    <reaction evidence="14">
        <text>L-aspartyl-L-lysine(out) = L-aspartyl-L-lysine(in)</text>
        <dbReference type="Rhea" id="RHEA:79411"/>
        <dbReference type="ChEBI" id="CHEBI:229953"/>
    </reaction>
</comment>
<dbReference type="InterPro" id="IPR036259">
    <property type="entry name" value="MFS_trans_sf"/>
</dbReference>
<keyword evidence="6 25" id="KW-0472">Membrane</keyword>
<feature type="transmembrane region" description="Helical" evidence="25">
    <location>
        <begin position="43"/>
        <end position="62"/>
    </location>
</feature>
<feature type="transmembrane region" description="Helical" evidence="25">
    <location>
        <begin position="137"/>
        <end position="159"/>
    </location>
</feature>
<comment type="function">
    <text evidence="23">Lysosomal dipeptide uniporter that selectively exports lysine, arginine or histidine-containing dipeptides with a net positive charge from the lysosome lumen into the cytosol. Could play a role in a specific type of protein O-glycosylation indirectly regulating macrophages migration and tissue invasion. Also essential for liver homeostasis.</text>
</comment>
<evidence type="ECO:0000256" key="19">
    <source>
        <dbReference type="ARBA" id="ARBA00044919"/>
    </source>
</evidence>
<evidence type="ECO:0000256" key="10">
    <source>
        <dbReference type="ARBA" id="ARBA00044881"/>
    </source>
</evidence>
<evidence type="ECO:0000313" key="27">
    <source>
        <dbReference type="Proteomes" id="UP000009168"/>
    </source>
</evidence>
<evidence type="ECO:0000256" key="9">
    <source>
        <dbReference type="ARBA" id="ARBA00044878"/>
    </source>
</evidence>
<feature type="transmembrane region" description="Helical" evidence="25">
    <location>
        <begin position="171"/>
        <end position="195"/>
    </location>
</feature>
<keyword evidence="3" id="KW-0813">Transport</keyword>
<dbReference type="GO" id="GO:0022857">
    <property type="term" value="F:transmembrane transporter activity"/>
    <property type="evidence" value="ECO:0007669"/>
    <property type="project" value="InterPro"/>
</dbReference>
<keyword evidence="4 25" id="KW-0812">Transmembrane</keyword>
<feature type="transmembrane region" description="Helical" evidence="25">
    <location>
        <begin position="422"/>
        <end position="441"/>
    </location>
</feature>
<comment type="catalytic activity">
    <reaction evidence="9">
        <text>L-histidyl-glycine(out) = L-histidyl-glycine(in)</text>
        <dbReference type="Rhea" id="RHEA:79395"/>
        <dbReference type="ChEBI" id="CHEBI:229957"/>
    </reaction>
</comment>
<keyword evidence="27" id="KW-1185">Reference proteome</keyword>
<dbReference type="HOGENOM" id="CLU_024694_1_1_1"/>
<organism evidence="26 27">
    <name type="scientific">Tetrahymena thermophila (strain SB210)</name>
    <dbReference type="NCBI Taxonomy" id="312017"/>
    <lineage>
        <taxon>Eukaryota</taxon>
        <taxon>Sar</taxon>
        <taxon>Alveolata</taxon>
        <taxon>Ciliophora</taxon>
        <taxon>Intramacronucleata</taxon>
        <taxon>Oligohymenophorea</taxon>
        <taxon>Hymenostomatida</taxon>
        <taxon>Tetrahymenina</taxon>
        <taxon>Tetrahymenidae</taxon>
        <taxon>Tetrahymena</taxon>
    </lineage>
</organism>
<evidence type="ECO:0000256" key="1">
    <source>
        <dbReference type="ARBA" id="ARBA00004155"/>
    </source>
</evidence>
<evidence type="ECO:0000256" key="11">
    <source>
        <dbReference type="ARBA" id="ARBA00044884"/>
    </source>
</evidence>
<evidence type="ECO:0000256" key="14">
    <source>
        <dbReference type="ARBA" id="ARBA00044898"/>
    </source>
</evidence>
<comment type="catalytic activity">
    <reaction evidence="16">
        <text>L-lysyl-L-lysine(out) = L-lysyl-L-lysine(in)</text>
        <dbReference type="Rhea" id="RHEA:79403"/>
        <dbReference type="ChEBI" id="CHEBI:229956"/>
    </reaction>
</comment>
<keyword evidence="5 25" id="KW-1133">Transmembrane helix</keyword>
<feature type="transmembrane region" description="Helical" evidence="25">
    <location>
        <begin position="82"/>
        <end position="103"/>
    </location>
</feature>
<evidence type="ECO:0000256" key="20">
    <source>
        <dbReference type="ARBA" id="ARBA00044924"/>
    </source>
</evidence>
<feature type="transmembrane region" description="Helical" evidence="25">
    <location>
        <begin position="324"/>
        <end position="345"/>
    </location>
</feature>
<dbReference type="AlphaFoldDB" id="I7LT31"/>
<dbReference type="RefSeq" id="XP_001031811.2">
    <property type="nucleotide sequence ID" value="XM_001031811.3"/>
</dbReference>
<proteinExistence type="inferred from homology"/>
<evidence type="ECO:0000256" key="21">
    <source>
        <dbReference type="ARBA" id="ARBA00044985"/>
    </source>
</evidence>
<feature type="transmembrane region" description="Helical" evidence="25">
    <location>
        <begin position="351"/>
        <end position="371"/>
    </location>
</feature>
<dbReference type="InterPro" id="IPR011701">
    <property type="entry name" value="MFS"/>
</dbReference>
<reference evidence="27" key="1">
    <citation type="journal article" date="2006" name="PLoS Biol.">
        <title>Macronuclear genome sequence of the ciliate Tetrahymena thermophila, a model eukaryote.</title>
        <authorList>
            <person name="Eisen J.A."/>
            <person name="Coyne R.S."/>
            <person name="Wu M."/>
            <person name="Wu D."/>
            <person name="Thiagarajan M."/>
            <person name="Wortman J.R."/>
            <person name="Badger J.H."/>
            <person name="Ren Q."/>
            <person name="Amedeo P."/>
            <person name="Jones K.M."/>
            <person name="Tallon L.J."/>
            <person name="Delcher A.L."/>
            <person name="Salzberg S.L."/>
            <person name="Silva J.C."/>
            <person name="Haas B.J."/>
            <person name="Majoros W.H."/>
            <person name="Farzad M."/>
            <person name="Carlton J.M."/>
            <person name="Smith R.K. Jr."/>
            <person name="Garg J."/>
            <person name="Pearlman R.E."/>
            <person name="Karrer K.M."/>
            <person name="Sun L."/>
            <person name="Manning G."/>
            <person name="Elde N.C."/>
            <person name="Turkewitz A.P."/>
            <person name="Asai D.J."/>
            <person name="Wilkes D.E."/>
            <person name="Wang Y."/>
            <person name="Cai H."/>
            <person name="Collins K."/>
            <person name="Stewart B.A."/>
            <person name="Lee S.R."/>
            <person name="Wilamowska K."/>
            <person name="Weinberg Z."/>
            <person name="Ruzzo W.L."/>
            <person name="Wloga D."/>
            <person name="Gaertig J."/>
            <person name="Frankel J."/>
            <person name="Tsao C.-C."/>
            <person name="Gorovsky M.A."/>
            <person name="Keeling P.J."/>
            <person name="Waller R.F."/>
            <person name="Patron N.J."/>
            <person name="Cherry J.M."/>
            <person name="Stover N.A."/>
            <person name="Krieger C.J."/>
            <person name="del Toro C."/>
            <person name="Ryder H.F."/>
            <person name="Williamson S.C."/>
            <person name="Barbeau R.A."/>
            <person name="Hamilton E.P."/>
            <person name="Orias E."/>
        </authorList>
    </citation>
    <scope>NUCLEOTIDE SEQUENCE [LARGE SCALE GENOMIC DNA]</scope>
    <source>
        <strain evidence="27">SB210</strain>
    </source>
</reference>
<comment type="catalytic activity">
    <reaction evidence="19">
        <text>L-alanyl-L-lysine(out) = L-alanyl-L-lysine(in)</text>
        <dbReference type="Rhea" id="RHEA:79415"/>
        <dbReference type="ChEBI" id="CHEBI:192470"/>
    </reaction>
</comment>
<dbReference type="Pfam" id="PF07690">
    <property type="entry name" value="MFS_1"/>
    <property type="match status" value="2"/>
</dbReference>
<evidence type="ECO:0000256" key="4">
    <source>
        <dbReference type="ARBA" id="ARBA00022692"/>
    </source>
</evidence>
<gene>
    <name evidence="26" type="ORF">TTHERM_00723330</name>
</gene>
<evidence type="ECO:0000256" key="8">
    <source>
        <dbReference type="ARBA" id="ARBA00044876"/>
    </source>
</evidence>
<dbReference type="InParanoid" id="I7LT31"/>
<evidence type="ECO:0000313" key="26">
    <source>
        <dbReference type="EMBL" id="EAR84148.2"/>
    </source>
</evidence>
<dbReference type="PANTHER" id="PTHR23512:SF3">
    <property type="entry name" value="MAJOR FACILITATOR SUPERFAMILY DOMAIN-CONTAINING PROTEIN 1"/>
    <property type="match status" value="1"/>
</dbReference>
<comment type="subunit">
    <text evidence="24">Homodimer. Interacts with lysosomal protein GLMP (via lumenal domain); the interaction starts while both proteins are still in the endoplasmic reticulum and is required for stabilization of MFSD1 in lysosomes but has no direct effect on its targeting to lysosomes or transporter activity.</text>
</comment>